<keyword evidence="10" id="KW-0460">Magnesium</keyword>
<gene>
    <name evidence="15" type="primary">mvk</name>
    <name evidence="15" type="ORF">HCR76_06925</name>
</gene>
<dbReference type="Proteomes" id="UP000662814">
    <property type="component" value="Chromosome"/>
</dbReference>
<dbReference type="InterPro" id="IPR014721">
    <property type="entry name" value="Ribsml_uS5_D2-typ_fold_subgr"/>
</dbReference>
<dbReference type="PANTHER" id="PTHR43290">
    <property type="entry name" value="MEVALONATE KINASE"/>
    <property type="match status" value="1"/>
</dbReference>
<evidence type="ECO:0000256" key="8">
    <source>
        <dbReference type="ARBA" id="ARBA00022777"/>
    </source>
</evidence>
<keyword evidence="7" id="KW-0547">Nucleotide-binding</keyword>
<dbReference type="InterPro" id="IPR006204">
    <property type="entry name" value="GHMP_kinase_N_dom"/>
</dbReference>
<keyword evidence="6 15" id="KW-0808">Transferase</keyword>
<evidence type="ECO:0000256" key="10">
    <source>
        <dbReference type="ARBA" id="ARBA00022842"/>
    </source>
</evidence>
<comment type="subcellular location">
    <subcellularLocation>
        <location evidence="1">Cytoplasm</location>
    </subcellularLocation>
</comment>
<dbReference type="PANTHER" id="PTHR43290:SF2">
    <property type="entry name" value="MEVALONATE KINASE"/>
    <property type="match status" value="1"/>
</dbReference>
<dbReference type="EMBL" id="CP061169">
    <property type="protein sequence ID" value="QPZ39764.1"/>
    <property type="molecule type" value="Genomic_DNA"/>
</dbReference>
<dbReference type="InterPro" id="IPR006203">
    <property type="entry name" value="GHMP_knse_ATP-bd_CS"/>
</dbReference>
<dbReference type="InterPro" id="IPR006205">
    <property type="entry name" value="Mev_gal_kin"/>
</dbReference>
<organism evidence="15 16">
    <name type="scientific">Paramicrobacterium chengjingii</name>
    <dbReference type="NCBI Taxonomy" id="2769067"/>
    <lineage>
        <taxon>Bacteria</taxon>
        <taxon>Bacillati</taxon>
        <taxon>Actinomycetota</taxon>
        <taxon>Actinomycetes</taxon>
        <taxon>Micrococcales</taxon>
        <taxon>Microbacteriaceae</taxon>
        <taxon>Paramicrobacterium</taxon>
    </lineage>
</organism>
<evidence type="ECO:0000256" key="6">
    <source>
        <dbReference type="ARBA" id="ARBA00022679"/>
    </source>
</evidence>
<evidence type="ECO:0000256" key="9">
    <source>
        <dbReference type="ARBA" id="ARBA00022840"/>
    </source>
</evidence>
<evidence type="ECO:0000259" key="13">
    <source>
        <dbReference type="Pfam" id="PF00288"/>
    </source>
</evidence>
<protein>
    <recommendedName>
        <fullName evidence="3">mevalonate kinase</fullName>
        <ecNumber evidence="3">2.7.1.36</ecNumber>
    </recommendedName>
</protein>
<dbReference type="SUPFAM" id="SSF55060">
    <property type="entry name" value="GHMP Kinase, C-terminal domain"/>
    <property type="match status" value="1"/>
</dbReference>
<dbReference type="Pfam" id="PF00288">
    <property type="entry name" value="GHMP_kinases_N"/>
    <property type="match status" value="1"/>
</dbReference>
<dbReference type="InterPro" id="IPR036554">
    <property type="entry name" value="GHMP_kinase_C_sf"/>
</dbReference>
<keyword evidence="5" id="KW-0444">Lipid biosynthesis</keyword>
<evidence type="ECO:0000256" key="12">
    <source>
        <dbReference type="ARBA" id="ARBA00029438"/>
    </source>
</evidence>
<comment type="pathway">
    <text evidence="12">Isoprenoid biosynthesis; isopentenyl diphosphate biosynthesis via mevalonate pathway; isopentenyl diphosphate from (R)-mevalonate: step 1/3.</text>
</comment>
<dbReference type="NCBIfam" id="TIGR00549">
    <property type="entry name" value="mevalon_kin"/>
    <property type="match status" value="1"/>
</dbReference>
<evidence type="ECO:0000256" key="4">
    <source>
        <dbReference type="ARBA" id="ARBA00022490"/>
    </source>
</evidence>
<evidence type="ECO:0000313" key="15">
    <source>
        <dbReference type="EMBL" id="QPZ39764.1"/>
    </source>
</evidence>
<dbReference type="Gene3D" id="3.30.70.890">
    <property type="entry name" value="GHMP kinase, C-terminal domain"/>
    <property type="match status" value="1"/>
</dbReference>
<keyword evidence="8 15" id="KW-0418">Kinase</keyword>
<dbReference type="PRINTS" id="PR00959">
    <property type="entry name" value="MEVGALKINASE"/>
</dbReference>
<keyword evidence="16" id="KW-1185">Reference proteome</keyword>
<evidence type="ECO:0000259" key="14">
    <source>
        <dbReference type="Pfam" id="PF08544"/>
    </source>
</evidence>
<feature type="domain" description="GHMP kinase C-terminal" evidence="14">
    <location>
        <begin position="227"/>
        <end position="306"/>
    </location>
</feature>
<evidence type="ECO:0000256" key="7">
    <source>
        <dbReference type="ARBA" id="ARBA00022741"/>
    </source>
</evidence>
<dbReference type="Pfam" id="PF08544">
    <property type="entry name" value="GHMP_kinases_C"/>
    <property type="match status" value="1"/>
</dbReference>
<evidence type="ECO:0000256" key="3">
    <source>
        <dbReference type="ARBA" id="ARBA00012103"/>
    </source>
</evidence>
<keyword evidence="4" id="KW-0963">Cytoplasm</keyword>
<dbReference type="SUPFAM" id="SSF54211">
    <property type="entry name" value="Ribosomal protein S5 domain 2-like"/>
    <property type="match status" value="1"/>
</dbReference>
<dbReference type="PROSITE" id="PS00627">
    <property type="entry name" value="GHMP_KINASES_ATP"/>
    <property type="match status" value="1"/>
</dbReference>
<dbReference type="GO" id="GO:0004496">
    <property type="term" value="F:mevalonate kinase activity"/>
    <property type="evidence" value="ECO:0007669"/>
    <property type="project" value="UniProtKB-EC"/>
</dbReference>
<dbReference type="Gene3D" id="3.30.230.10">
    <property type="match status" value="1"/>
</dbReference>
<accession>A0ABX6YLT1</accession>
<evidence type="ECO:0000256" key="5">
    <source>
        <dbReference type="ARBA" id="ARBA00022516"/>
    </source>
</evidence>
<feature type="domain" description="GHMP kinase N-terminal" evidence="13">
    <location>
        <begin position="77"/>
        <end position="160"/>
    </location>
</feature>
<dbReference type="InterPro" id="IPR020568">
    <property type="entry name" value="Ribosomal_Su5_D2-typ_SF"/>
</dbReference>
<sequence>MHEPERRAEGSAHAKTILLGEHAVVYGRPAIAFPLASLTITALARTTTRGLSLETPYHRGSVARDDGTSPREVLLAEAALRHTLDFLGKPHHGVDVTVTGSIPAARGLGSSAAVASAISAAVAGLDGVRLSNAERFELVQFVERIAHGTPSGLDAHATMASGPILFERGEAHPLAMATLPPLVVADTGIRGHTGAAVAMVRARRERDARGVDASLDDIAVLVAGAQADLASGDLAALGERMYVCHGILSELGVSSPELNALVSAARQAGALGAKLTGGGQGGCVIALAPTAAAVPQLAAALTAAGAHGVWSVTGSEETT</sequence>
<reference evidence="15 16" key="1">
    <citation type="submission" date="2020-12" db="EMBL/GenBank/DDBJ databases">
        <title>Microbacterium sp. HY060.</title>
        <authorList>
            <person name="Zhou J."/>
        </authorList>
    </citation>
    <scope>NUCLEOTIDE SEQUENCE [LARGE SCALE GENOMIC DNA]</scope>
    <source>
        <strain evidence="15 16">HY60</strain>
    </source>
</reference>
<evidence type="ECO:0000256" key="2">
    <source>
        <dbReference type="ARBA" id="ARBA00006495"/>
    </source>
</evidence>
<name>A0ABX6YLT1_9MICO</name>
<comment type="similarity">
    <text evidence="2">Belongs to the GHMP kinase family. Mevalonate kinase subfamily.</text>
</comment>
<dbReference type="RefSeq" id="WP_166989466.1">
    <property type="nucleotide sequence ID" value="NZ_CP061169.1"/>
</dbReference>
<keyword evidence="11" id="KW-0443">Lipid metabolism</keyword>
<dbReference type="EC" id="2.7.1.36" evidence="3"/>
<evidence type="ECO:0000313" key="16">
    <source>
        <dbReference type="Proteomes" id="UP000662814"/>
    </source>
</evidence>
<proteinExistence type="inferred from homology"/>
<keyword evidence="9" id="KW-0067">ATP-binding</keyword>
<evidence type="ECO:0000256" key="11">
    <source>
        <dbReference type="ARBA" id="ARBA00023098"/>
    </source>
</evidence>
<evidence type="ECO:0000256" key="1">
    <source>
        <dbReference type="ARBA" id="ARBA00004496"/>
    </source>
</evidence>
<dbReference type="InterPro" id="IPR013750">
    <property type="entry name" value="GHMP_kinase_C_dom"/>
</dbReference>